<dbReference type="OrthoDB" id="257992at2759"/>
<proteinExistence type="predicted"/>
<dbReference type="EMBL" id="QOIP01000002">
    <property type="protein sequence ID" value="RLU26050.1"/>
    <property type="molecule type" value="Genomic_DNA"/>
</dbReference>
<accession>A0A3L8DZZ6</accession>
<comment type="caution">
    <text evidence="2">The sequence shown here is derived from an EMBL/GenBank/DDBJ whole genome shotgun (WGS) entry which is preliminary data.</text>
</comment>
<gene>
    <name evidence="2" type="ORF">DMN91_002213</name>
</gene>
<dbReference type="Proteomes" id="UP000279307">
    <property type="component" value="Chromosome 2"/>
</dbReference>
<reference evidence="2" key="1">
    <citation type="journal article" date="2018" name="Genome Res.">
        <title>The genomic architecture and molecular evolution of ant odorant receptors.</title>
        <authorList>
            <person name="McKenzie S.K."/>
            <person name="Kronauer D.J.C."/>
        </authorList>
    </citation>
    <scope>NUCLEOTIDE SEQUENCE [LARGE SCALE GENOMIC DNA]</scope>
    <source>
        <strain evidence="2">Clonal line C1</strain>
    </source>
</reference>
<name>A0A3L8DZZ6_OOCBI</name>
<feature type="region of interest" description="Disordered" evidence="1">
    <location>
        <begin position="153"/>
        <end position="196"/>
    </location>
</feature>
<sequence length="196" mass="21113">MSMYFFRLHNLRRQAEEVRKKRQKRGRGSQGGQLGTNHTDQSQPTAGSMQCCNRVHRGPSRLFERAPLQPSDSLDEIALQIPRKATSWPVGVAIRQASREGDGGSGVCAVSRMRVVGVASLRMIPLVGAGPGHAKRVVLAELLRRRIGQAGGTTAPLMRARERRADGTATARRSPVKRRPAPDASGGGEASGRCGT</sequence>
<evidence type="ECO:0000313" key="2">
    <source>
        <dbReference type="EMBL" id="RLU26050.1"/>
    </source>
</evidence>
<protein>
    <submittedName>
        <fullName evidence="2">Uncharacterized protein</fullName>
    </submittedName>
</protein>
<organism evidence="2">
    <name type="scientific">Ooceraea biroi</name>
    <name type="common">Clonal raider ant</name>
    <name type="synonym">Cerapachys biroi</name>
    <dbReference type="NCBI Taxonomy" id="2015173"/>
    <lineage>
        <taxon>Eukaryota</taxon>
        <taxon>Metazoa</taxon>
        <taxon>Ecdysozoa</taxon>
        <taxon>Arthropoda</taxon>
        <taxon>Hexapoda</taxon>
        <taxon>Insecta</taxon>
        <taxon>Pterygota</taxon>
        <taxon>Neoptera</taxon>
        <taxon>Endopterygota</taxon>
        <taxon>Hymenoptera</taxon>
        <taxon>Apocrita</taxon>
        <taxon>Aculeata</taxon>
        <taxon>Formicoidea</taxon>
        <taxon>Formicidae</taxon>
        <taxon>Dorylinae</taxon>
        <taxon>Ooceraea</taxon>
    </lineage>
</organism>
<evidence type="ECO:0000256" key="1">
    <source>
        <dbReference type="SAM" id="MobiDB-lite"/>
    </source>
</evidence>
<dbReference type="AlphaFoldDB" id="A0A3L8DZZ6"/>
<feature type="region of interest" description="Disordered" evidence="1">
    <location>
        <begin position="16"/>
        <end position="48"/>
    </location>
</feature>
<feature type="compositionally biased region" description="Gly residues" evidence="1">
    <location>
        <begin position="185"/>
        <end position="196"/>
    </location>
</feature>
<feature type="compositionally biased region" description="Polar residues" evidence="1">
    <location>
        <begin position="35"/>
        <end position="48"/>
    </location>
</feature>
<reference evidence="2" key="2">
    <citation type="submission" date="2018-07" db="EMBL/GenBank/DDBJ databases">
        <authorList>
            <person name="Mckenzie S.K."/>
            <person name="Kronauer D.J.C."/>
        </authorList>
    </citation>
    <scope>NUCLEOTIDE SEQUENCE</scope>
    <source>
        <strain evidence="2">Clonal line C1</strain>
    </source>
</reference>